<proteinExistence type="predicted"/>
<dbReference type="GO" id="GO:0008270">
    <property type="term" value="F:zinc ion binding"/>
    <property type="evidence" value="ECO:0007669"/>
    <property type="project" value="InterPro"/>
</dbReference>
<dbReference type="CDD" id="cd09830">
    <property type="entry name" value="PET_LIMPETin_LIM-9"/>
    <property type="match status" value="1"/>
</dbReference>
<name>A0A336MW08_CULSO</name>
<gene>
    <name evidence="9" type="primary">CSON004992</name>
</gene>
<dbReference type="PANTHER" id="PTHR24211:SF37">
    <property type="entry name" value="PROTEIN ESPINAS-LIKE PROTEIN"/>
    <property type="match status" value="1"/>
</dbReference>
<evidence type="ECO:0000256" key="3">
    <source>
        <dbReference type="ARBA" id="ARBA00022833"/>
    </source>
</evidence>
<dbReference type="EMBL" id="UFQS01002021">
    <property type="protein sequence ID" value="SSX12986.1"/>
    <property type="molecule type" value="Genomic_DNA"/>
</dbReference>
<organism evidence="9">
    <name type="scientific">Culicoides sonorensis</name>
    <name type="common">Biting midge</name>
    <dbReference type="NCBI Taxonomy" id="179676"/>
    <lineage>
        <taxon>Eukaryota</taxon>
        <taxon>Metazoa</taxon>
        <taxon>Ecdysozoa</taxon>
        <taxon>Arthropoda</taxon>
        <taxon>Hexapoda</taxon>
        <taxon>Insecta</taxon>
        <taxon>Pterygota</taxon>
        <taxon>Neoptera</taxon>
        <taxon>Endopterygota</taxon>
        <taxon>Diptera</taxon>
        <taxon>Nematocera</taxon>
        <taxon>Chironomoidea</taxon>
        <taxon>Ceratopogonidae</taxon>
        <taxon>Ceratopogoninae</taxon>
        <taxon>Culicoides</taxon>
        <taxon>Monoculicoides</taxon>
    </lineage>
</organism>
<accession>A0A336MW08</accession>
<feature type="domain" description="PET" evidence="7">
    <location>
        <begin position="12"/>
        <end position="121"/>
    </location>
</feature>
<evidence type="ECO:0000313" key="9">
    <source>
        <dbReference type="EMBL" id="SSX32427.1"/>
    </source>
</evidence>
<keyword evidence="3 5" id="KW-0862">Zinc</keyword>
<dbReference type="EMBL" id="UFQT01002021">
    <property type="protein sequence ID" value="SSX32427.1"/>
    <property type="molecule type" value="Genomic_DNA"/>
</dbReference>
<evidence type="ECO:0000259" key="7">
    <source>
        <dbReference type="PROSITE" id="PS51303"/>
    </source>
</evidence>
<dbReference type="PANTHER" id="PTHR24211">
    <property type="entry name" value="LIM DOMAIN-CONTAINING PROTEIN"/>
    <property type="match status" value="1"/>
</dbReference>
<evidence type="ECO:0000259" key="6">
    <source>
        <dbReference type="PROSITE" id="PS50023"/>
    </source>
</evidence>
<reference evidence="8" key="1">
    <citation type="submission" date="2018-04" db="EMBL/GenBank/DDBJ databases">
        <authorList>
            <person name="Go L.Y."/>
            <person name="Mitchell J.A."/>
        </authorList>
    </citation>
    <scope>NUCLEOTIDE SEQUENCE</scope>
    <source>
        <tissue evidence="8">Whole organism</tissue>
    </source>
</reference>
<keyword evidence="2" id="KW-0677">Repeat</keyword>
<dbReference type="Pfam" id="PF06297">
    <property type="entry name" value="PET"/>
    <property type="match status" value="1"/>
</dbReference>
<dbReference type="InterPro" id="IPR047120">
    <property type="entry name" value="Pk/Esn/Tes"/>
</dbReference>
<feature type="domain" description="LIM zinc-binding" evidence="6">
    <location>
        <begin position="120"/>
        <end position="185"/>
    </location>
</feature>
<protein>
    <submittedName>
        <fullName evidence="9">CSON004992 protein</fullName>
    </submittedName>
</protein>
<dbReference type="PROSITE" id="PS50023">
    <property type="entry name" value="LIM_DOMAIN_2"/>
    <property type="match status" value="1"/>
</dbReference>
<dbReference type="InterPro" id="IPR010442">
    <property type="entry name" value="PET_domain"/>
</dbReference>
<dbReference type="Pfam" id="PF00412">
    <property type="entry name" value="LIM"/>
    <property type="match status" value="1"/>
</dbReference>
<dbReference type="VEuPathDB" id="VectorBase:CSON004992"/>
<dbReference type="AlphaFoldDB" id="A0A336MW08"/>
<dbReference type="InterPro" id="IPR001781">
    <property type="entry name" value="Znf_LIM"/>
</dbReference>
<keyword evidence="1 5" id="KW-0479">Metal-binding</keyword>
<dbReference type="SMART" id="SM00132">
    <property type="entry name" value="LIM"/>
    <property type="match status" value="1"/>
</dbReference>
<evidence type="ECO:0000256" key="5">
    <source>
        <dbReference type="PROSITE-ProRule" id="PRU00125"/>
    </source>
</evidence>
<keyword evidence="4 5" id="KW-0440">LIM domain</keyword>
<evidence type="ECO:0000313" key="8">
    <source>
        <dbReference type="EMBL" id="SSX12986.1"/>
    </source>
</evidence>
<sequence length="261" mass="29640">MTSVCERIGFKSDALLNNVSSGTIDPKQMGYIWVPPGLLTSTKIQQYFNQLPSEKVPKLNSSGEKYRNKMLLYQLPKQDLALAYCKYVDKEHNGSFEDFIAARNEIALDIGYVKDAPQKASCNRCTKSMQQSELAVFAPKLRDNMTFHPNCFTCTTCDELLVDLTYCVYEDKIYCERHYSEILKPRCSSCDEELKVSEGPCLNPDAVLTIEDDLLLSCAKREISIMECIHLKRAEGTGNLELFEKLNEKFPQKNSSVENIP</sequence>
<reference evidence="9" key="2">
    <citation type="submission" date="2018-07" db="EMBL/GenBank/DDBJ databases">
        <authorList>
            <person name="Quirk P.G."/>
            <person name="Krulwich T.A."/>
        </authorList>
    </citation>
    <scope>NUCLEOTIDE SEQUENCE</scope>
</reference>
<dbReference type="SUPFAM" id="SSF57716">
    <property type="entry name" value="Glucocorticoid receptor-like (DNA-binding domain)"/>
    <property type="match status" value="1"/>
</dbReference>
<evidence type="ECO:0000256" key="4">
    <source>
        <dbReference type="ARBA" id="ARBA00023038"/>
    </source>
</evidence>
<evidence type="ECO:0000256" key="1">
    <source>
        <dbReference type="ARBA" id="ARBA00022723"/>
    </source>
</evidence>
<dbReference type="PROSITE" id="PS51303">
    <property type="entry name" value="PET"/>
    <property type="match status" value="1"/>
</dbReference>
<dbReference type="Gene3D" id="2.10.110.10">
    <property type="entry name" value="Cysteine Rich Protein"/>
    <property type="match status" value="1"/>
</dbReference>
<evidence type="ECO:0000256" key="2">
    <source>
        <dbReference type="ARBA" id="ARBA00022737"/>
    </source>
</evidence>
<dbReference type="PROSITE" id="PS00478">
    <property type="entry name" value="LIM_DOMAIN_1"/>
    <property type="match status" value="1"/>
</dbReference>